<dbReference type="GO" id="GO:0000155">
    <property type="term" value="F:phosphorelay sensor kinase activity"/>
    <property type="evidence" value="ECO:0007669"/>
    <property type="project" value="InterPro"/>
</dbReference>
<dbReference type="EMBL" id="CP001344">
    <property type="protein sequence ID" value="ACL44925.1"/>
    <property type="molecule type" value="Genomic_DNA"/>
</dbReference>
<dbReference type="SUPFAM" id="SSF47384">
    <property type="entry name" value="Homodimeric domain of signal transducing histidine kinase"/>
    <property type="match status" value="1"/>
</dbReference>
<dbReference type="InterPro" id="IPR003661">
    <property type="entry name" value="HisK_dim/P_dom"/>
</dbReference>
<keyword evidence="5" id="KW-0902">Two-component regulatory system</keyword>
<dbReference type="PRINTS" id="PR00344">
    <property type="entry name" value="BCTRLSENSOR"/>
</dbReference>
<dbReference type="AlphaFoldDB" id="B8HYC2"/>
<sequence length="381" mass="42869">MEYSGLLPSARREHILVVDDSADNLFLIQTILESEGYEVSTATHGKAALEQVVNAPPDLVLLDVMMPGMNGYEVTRRIRLNKSLPFMPILLITAHDRPRVAEGLDLGADDFIRKPVEYDELLARVRSLLRLKRSVDERDEIARQREDFVSRLAHDLRTPLIAADRMLTLMQEENLGTMQEAAAILQRSNQNLLQMVNMLLEVYRHEAGHKILNLTAVNLPRLIAEVVQELTPLASQKGLDLNLKIEPQPEQWVVKGDPLEMRRVLMNLVGNAITFTEQGEVRVRFYPVELVDPQGVVVEIQDTGPGIAPEDQPYLFQRFRQGRHQRSGSGLGLYLSYRIVTLHGGQLKYQTVPTGGSLFTVFLPVARVGHHNNEKGVGADR</sequence>
<dbReference type="SUPFAM" id="SSF55874">
    <property type="entry name" value="ATPase domain of HSP90 chaperone/DNA topoisomerase II/histidine kinase"/>
    <property type="match status" value="1"/>
</dbReference>
<dbReference type="SMART" id="SM00448">
    <property type="entry name" value="REC"/>
    <property type="match status" value="1"/>
</dbReference>
<proteinExistence type="predicted"/>
<dbReference type="HOGENOM" id="CLU_000445_114_72_3"/>
<dbReference type="STRING" id="395961.Cyan7425_2570"/>
<dbReference type="InterPro" id="IPR001789">
    <property type="entry name" value="Sig_transdc_resp-reg_receiver"/>
</dbReference>
<dbReference type="Pfam" id="PF00072">
    <property type="entry name" value="Response_reg"/>
    <property type="match status" value="1"/>
</dbReference>
<dbReference type="PROSITE" id="PS50110">
    <property type="entry name" value="RESPONSE_REGULATORY"/>
    <property type="match status" value="1"/>
</dbReference>
<accession>B8HYC2</accession>
<dbReference type="eggNOG" id="COG2205">
    <property type="taxonomic scope" value="Bacteria"/>
</dbReference>
<feature type="domain" description="Response regulatory" evidence="8">
    <location>
        <begin position="14"/>
        <end position="129"/>
    </location>
</feature>
<dbReference type="OrthoDB" id="418136at2"/>
<evidence type="ECO:0000256" key="3">
    <source>
        <dbReference type="ARBA" id="ARBA00022553"/>
    </source>
</evidence>
<keyword evidence="4 9" id="KW-0418">Kinase</keyword>
<evidence type="ECO:0000259" key="8">
    <source>
        <dbReference type="PROSITE" id="PS50110"/>
    </source>
</evidence>
<dbReference type="InterPro" id="IPR005467">
    <property type="entry name" value="His_kinase_dom"/>
</dbReference>
<dbReference type="EC" id="2.7.13.3" evidence="2"/>
<feature type="modified residue" description="4-aspartylphosphate" evidence="6">
    <location>
        <position position="63"/>
    </location>
</feature>
<dbReference type="PANTHER" id="PTHR43547:SF2">
    <property type="entry name" value="HYBRID SIGNAL TRANSDUCTION HISTIDINE KINASE C"/>
    <property type="match status" value="1"/>
</dbReference>
<dbReference type="InterPro" id="IPR004358">
    <property type="entry name" value="Sig_transdc_His_kin-like_C"/>
</dbReference>
<keyword evidence="3 6" id="KW-0597">Phosphoprotein</keyword>
<evidence type="ECO:0000256" key="2">
    <source>
        <dbReference type="ARBA" id="ARBA00012438"/>
    </source>
</evidence>
<dbReference type="PROSITE" id="PS50109">
    <property type="entry name" value="HIS_KIN"/>
    <property type="match status" value="1"/>
</dbReference>
<dbReference type="Pfam" id="PF00512">
    <property type="entry name" value="HisKA"/>
    <property type="match status" value="1"/>
</dbReference>
<dbReference type="KEGG" id="cyn:Cyan7425_2570"/>
<protein>
    <recommendedName>
        <fullName evidence="2">histidine kinase</fullName>
        <ecNumber evidence="2">2.7.13.3</ecNumber>
    </recommendedName>
</protein>
<feature type="domain" description="Histidine kinase" evidence="7">
    <location>
        <begin position="151"/>
        <end position="367"/>
    </location>
</feature>
<dbReference type="PANTHER" id="PTHR43547">
    <property type="entry name" value="TWO-COMPONENT HISTIDINE KINASE"/>
    <property type="match status" value="1"/>
</dbReference>
<dbReference type="SUPFAM" id="SSF52172">
    <property type="entry name" value="CheY-like"/>
    <property type="match status" value="1"/>
</dbReference>
<evidence type="ECO:0000259" key="7">
    <source>
        <dbReference type="PROSITE" id="PS50109"/>
    </source>
</evidence>
<organism evidence="9">
    <name type="scientific">Cyanothece sp. (strain PCC 7425 / ATCC 29141)</name>
    <dbReference type="NCBI Taxonomy" id="395961"/>
    <lineage>
        <taxon>Bacteria</taxon>
        <taxon>Bacillati</taxon>
        <taxon>Cyanobacteriota</taxon>
        <taxon>Cyanophyceae</taxon>
        <taxon>Gomontiellales</taxon>
        <taxon>Cyanothecaceae</taxon>
        <taxon>Cyanothece</taxon>
    </lineage>
</organism>
<gene>
    <name evidence="9" type="ordered locus">Cyan7425_2570</name>
</gene>
<evidence type="ECO:0000256" key="6">
    <source>
        <dbReference type="PROSITE-ProRule" id="PRU00169"/>
    </source>
</evidence>
<reference evidence="9" key="1">
    <citation type="submission" date="2009-01" db="EMBL/GenBank/DDBJ databases">
        <title>Complete sequence of chromosome Cyanothece sp. PCC 7425.</title>
        <authorList>
            <consortium name="US DOE Joint Genome Institute"/>
            <person name="Lucas S."/>
            <person name="Copeland A."/>
            <person name="Lapidus A."/>
            <person name="Glavina del Rio T."/>
            <person name="Dalin E."/>
            <person name="Tice H."/>
            <person name="Bruce D."/>
            <person name="Goodwin L."/>
            <person name="Pitluck S."/>
            <person name="Sims D."/>
            <person name="Meineke L."/>
            <person name="Brettin T."/>
            <person name="Detter J.C."/>
            <person name="Han C."/>
            <person name="Larimer F."/>
            <person name="Land M."/>
            <person name="Hauser L."/>
            <person name="Kyrpides N."/>
            <person name="Ovchinnikova G."/>
            <person name="Liberton M."/>
            <person name="Stoeckel J."/>
            <person name="Banerjee A."/>
            <person name="Singh A."/>
            <person name="Page L."/>
            <person name="Sato H."/>
            <person name="Zhao L."/>
            <person name="Sherman L."/>
            <person name="Pakrasi H."/>
            <person name="Richardson P."/>
        </authorList>
    </citation>
    <scope>NUCLEOTIDE SEQUENCE</scope>
    <source>
        <strain evidence="9">PCC 7425</strain>
    </source>
</reference>
<keyword evidence="9" id="KW-0808">Transferase</keyword>
<evidence type="ECO:0000256" key="5">
    <source>
        <dbReference type="ARBA" id="ARBA00023012"/>
    </source>
</evidence>
<dbReference type="Gene3D" id="3.40.50.2300">
    <property type="match status" value="1"/>
</dbReference>
<evidence type="ECO:0000256" key="1">
    <source>
        <dbReference type="ARBA" id="ARBA00000085"/>
    </source>
</evidence>
<dbReference type="SMART" id="SM00388">
    <property type="entry name" value="HisKA"/>
    <property type="match status" value="1"/>
</dbReference>
<name>B8HYC2_CYAP4</name>
<dbReference type="CDD" id="cd00082">
    <property type="entry name" value="HisKA"/>
    <property type="match status" value="1"/>
</dbReference>
<dbReference type="Pfam" id="PF02518">
    <property type="entry name" value="HATPase_c"/>
    <property type="match status" value="1"/>
</dbReference>
<dbReference type="SMART" id="SM00387">
    <property type="entry name" value="HATPase_c"/>
    <property type="match status" value="1"/>
</dbReference>
<dbReference type="InterPro" id="IPR036890">
    <property type="entry name" value="HATPase_C_sf"/>
</dbReference>
<evidence type="ECO:0000256" key="4">
    <source>
        <dbReference type="ARBA" id="ARBA00022777"/>
    </source>
</evidence>
<dbReference type="InterPro" id="IPR003594">
    <property type="entry name" value="HATPase_dom"/>
</dbReference>
<comment type="catalytic activity">
    <reaction evidence="1">
        <text>ATP + protein L-histidine = ADP + protein N-phospho-L-histidine.</text>
        <dbReference type="EC" id="2.7.13.3"/>
    </reaction>
</comment>
<dbReference type="Gene3D" id="1.10.287.130">
    <property type="match status" value="1"/>
</dbReference>
<dbReference type="InterPro" id="IPR011006">
    <property type="entry name" value="CheY-like_superfamily"/>
</dbReference>
<dbReference type="InterPro" id="IPR036097">
    <property type="entry name" value="HisK_dim/P_sf"/>
</dbReference>
<dbReference type="Gene3D" id="3.30.565.10">
    <property type="entry name" value="Histidine kinase-like ATPase, C-terminal domain"/>
    <property type="match status" value="1"/>
</dbReference>
<evidence type="ECO:0000313" key="9">
    <source>
        <dbReference type="EMBL" id="ACL44925.1"/>
    </source>
</evidence>